<protein>
    <recommendedName>
        <fullName evidence="2">GTP 3',8-cyclase</fullName>
        <ecNumber evidence="2">4.1.99.22</ecNumber>
    </recommendedName>
</protein>
<sequence>MQNSLADSLLIDNYQRRFQYLRLSLTELCNFRCQYCLPEGYATNGHHKFLSLKEIDHLVKTFSDLGVRKIRLTGGEPTLRRDFTDILSLISQNKSIVEIALTTNGSRLLKHIPEWKKAGLTSLNVSIDSFVPHIFQMITGENKLQHIIDGIDKSLSIGMNKVKVNTVLMKGINDNLTPFLNWIKYYPIELRFIELMETGEGSEHFRKYHCSGSAMEQQLIEQGWQLLPSKPLAGPAKVYHHDDFMGKIGLIMPYSKNFCNNCNRLRVSSMGKLHYCLFGDSAVDLRDLLQHESQSNLLKQRILTTLKIKPPTHYLHQHQTGINNNLASIGG</sequence>
<dbReference type="GO" id="GO:0005525">
    <property type="term" value="F:GTP binding"/>
    <property type="evidence" value="ECO:0007669"/>
    <property type="project" value="UniProtKB-KW"/>
</dbReference>
<comment type="cofactor">
    <cofactor evidence="1">
        <name>[4Fe-4S] cluster</name>
        <dbReference type="ChEBI" id="CHEBI:49883"/>
    </cofactor>
</comment>
<dbReference type="Pfam" id="PF06463">
    <property type="entry name" value="Mob_synth_C"/>
    <property type="match status" value="1"/>
</dbReference>
<dbReference type="InterPro" id="IPR013483">
    <property type="entry name" value="MoaA"/>
</dbReference>
<evidence type="ECO:0000256" key="5">
    <source>
        <dbReference type="ARBA" id="ARBA00022723"/>
    </source>
</evidence>
<dbReference type="PROSITE" id="PS51918">
    <property type="entry name" value="RADICAL_SAM"/>
    <property type="match status" value="1"/>
</dbReference>
<evidence type="ECO:0000256" key="3">
    <source>
        <dbReference type="ARBA" id="ARBA00022485"/>
    </source>
</evidence>
<organism evidence="14 15">
    <name type="scientific">Frischella perrara</name>
    <dbReference type="NCBI Taxonomy" id="1267021"/>
    <lineage>
        <taxon>Bacteria</taxon>
        <taxon>Pseudomonadati</taxon>
        <taxon>Pseudomonadota</taxon>
        <taxon>Gammaproteobacteria</taxon>
        <taxon>Orbales</taxon>
        <taxon>Orbaceae</taxon>
        <taxon>Frischella</taxon>
    </lineage>
</organism>
<evidence type="ECO:0000313" key="14">
    <source>
        <dbReference type="EMBL" id="AJA45778.1"/>
    </source>
</evidence>
<dbReference type="GO" id="GO:0051539">
    <property type="term" value="F:4 iron, 4 sulfur cluster binding"/>
    <property type="evidence" value="ECO:0007669"/>
    <property type="project" value="UniProtKB-KW"/>
</dbReference>
<dbReference type="Proteomes" id="UP000030901">
    <property type="component" value="Chromosome"/>
</dbReference>
<evidence type="ECO:0000256" key="4">
    <source>
        <dbReference type="ARBA" id="ARBA00022691"/>
    </source>
</evidence>
<evidence type="ECO:0000259" key="13">
    <source>
        <dbReference type="PROSITE" id="PS51918"/>
    </source>
</evidence>
<evidence type="ECO:0000256" key="6">
    <source>
        <dbReference type="ARBA" id="ARBA00022741"/>
    </source>
</evidence>
<proteinExistence type="predicted"/>
<evidence type="ECO:0000256" key="12">
    <source>
        <dbReference type="ARBA" id="ARBA00048697"/>
    </source>
</evidence>
<evidence type="ECO:0000256" key="2">
    <source>
        <dbReference type="ARBA" id="ARBA00012167"/>
    </source>
</evidence>
<dbReference type="GO" id="GO:0006777">
    <property type="term" value="P:Mo-molybdopterin cofactor biosynthetic process"/>
    <property type="evidence" value="ECO:0007669"/>
    <property type="project" value="UniProtKB-KW"/>
</dbReference>
<keyword evidence="10" id="KW-0501">Molybdenum cofactor biosynthesis</keyword>
<evidence type="ECO:0000256" key="1">
    <source>
        <dbReference type="ARBA" id="ARBA00001966"/>
    </source>
</evidence>
<dbReference type="UniPathway" id="UPA00344"/>
<dbReference type="InterPro" id="IPR006638">
    <property type="entry name" value="Elp3/MiaA/NifB-like_rSAM"/>
</dbReference>
<dbReference type="InterPro" id="IPR058240">
    <property type="entry name" value="rSAM_sf"/>
</dbReference>
<dbReference type="CDD" id="cd21117">
    <property type="entry name" value="Twitch_MoaA"/>
    <property type="match status" value="1"/>
</dbReference>
<dbReference type="FunFam" id="3.20.20.70:FF:000057">
    <property type="entry name" value="GTP 3',8-cyclase"/>
    <property type="match status" value="1"/>
</dbReference>
<dbReference type="GO" id="GO:0061799">
    <property type="term" value="F:cyclic pyranopterin monophosphate synthase activity"/>
    <property type="evidence" value="ECO:0007669"/>
    <property type="project" value="TreeGrafter"/>
</dbReference>
<keyword evidence="7" id="KW-0408">Iron</keyword>
<dbReference type="Pfam" id="PF04055">
    <property type="entry name" value="Radical_SAM"/>
    <property type="match status" value="1"/>
</dbReference>
<feature type="domain" description="Radical SAM core" evidence="13">
    <location>
        <begin position="13"/>
        <end position="237"/>
    </location>
</feature>
<dbReference type="InterPro" id="IPR000385">
    <property type="entry name" value="MoaA_NifB_PqqE_Fe-S-bd_CS"/>
</dbReference>
<dbReference type="NCBIfam" id="TIGR02666">
    <property type="entry name" value="moaA"/>
    <property type="match status" value="1"/>
</dbReference>
<dbReference type="Gene3D" id="3.20.20.70">
    <property type="entry name" value="Aldolase class I"/>
    <property type="match status" value="1"/>
</dbReference>
<dbReference type="SFLD" id="SFLDG01383">
    <property type="entry name" value="cyclic_pyranopterin_phosphate"/>
    <property type="match status" value="1"/>
</dbReference>
<dbReference type="HOGENOM" id="CLU_009273_0_1_6"/>
<keyword evidence="3" id="KW-0004">4Fe-4S</keyword>
<keyword evidence="5" id="KW-0479">Metal-binding</keyword>
<keyword evidence="9" id="KW-0342">GTP-binding</keyword>
<evidence type="ECO:0000256" key="10">
    <source>
        <dbReference type="ARBA" id="ARBA00023150"/>
    </source>
</evidence>
<evidence type="ECO:0000256" key="9">
    <source>
        <dbReference type="ARBA" id="ARBA00023134"/>
    </source>
</evidence>
<evidence type="ECO:0000256" key="11">
    <source>
        <dbReference type="ARBA" id="ARBA00023239"/>
    </source>
</evidence>
<dbReference type="AlphaFoldDB" id="A0A0A7S2W1"/>
<dbReference type="SFLD" id="SFLDS00029">
    <property type="entry name" value="Radical_SAM"/>
    <property type="match status" value="1"/>
</dbReference>
<dbReference type="OrthoDB" id="9763993at2"/>
<comment type="catalytic activity">
    <reaction evidence="12">
        <text>GTP + AH2 + S-adenosyl-L-methionine = (8S)-3',8-cyclo-7,8-dihydroguanosine 5'-triphosphate + 5'-deoxyadenosine + L-methionine + A + H(+)</text>
        <dbReference type="Rhea" id="RHEA:49576"/>
        <dbReference type="ChEBI" id="CHEBI:13193"/>
        <dbReference type="ChEBI" id="CHEBI:15378"/>
        <dbReference type="ChEBI" id="CHEBI:17319"/>
        <dbReference type="ChEBI" id="CHEBI:17499"/>
        <dbReference type="ChEBI" id="CHEBI:37565"/>
        <dbReference type="ChEBI" id="CHEBI:57844"/>
        <dbReference type="ChEBI" id="CHEBI:59789"/>
        <dbReference type="ChEBI" id="CHEBI:131766"/>
        <dbReference type="EC" id="4.1.99.22"/>
    </reaction>
</comment>
<dbReference type="InterPro" id="IPR040064">
    <property type="entry name" value="MoaA-like"/>
</dbReference>
<dbReference type="SFLD" id="SFLDG01386">
    <property type="entry name" value="main_SPASM_domain-containing"/>
    <property type="match status" value="1"/>
</dbReference>
<gene>
    <name evidence="14" type="ORF">FPB0191_01967</name>
</gene>
<keyword evidence="15" id="KW-1185">Reference proteome</keyword>
<keyword evidence="11" id="KW-0456">Lyase</keyword>
<name>A0A0A7S2W1_FRIPE</name>
<dbReference type="SFLD" id="SFLDG01067">
    <property type="entry name" value="SPASM/twitch_domain_containing"/>
    <property type="match status" value="1"/>
</dbReference>
<evidence type="ECO:0000313" key="15">
    <source>
        <dbReference type="Proteomes" id="UP000030901"/>
    </source>
</evidence>
<keyword evidence="4" id="KW-0949">S-adenosyl-L-methionine</keyword>
<accession>A0A0A7S2W1</accession>
<reference evidence="14 15" key="1">
    <citation type="journal article" date="2014" name="Appl. Environ. Microbiol.">
        <title>Gut symbionts from distinct hosts exhibit genotoxic activity via divergent colibactin biosynthetic pathways.</title>
        <authorList>
            <person name="Engel P."/>
            <person name="Vizcaino M.I."/>
            <person name="Crawford J.M."/>
        </authorList>
    </citation>
    <scope>NUCLEOTIDE SEQUENCE [LARGE SCALE GENOMIC DNA]</scope>
    <source>
        <strain evidence="14 15">PEB0191</strain>
    </source>
</reference>
<keyword evidence="6" id="KW-0547">Nucleotide-binding</keyword>
<dbReference type="PROSITE" id="PS01305">
    <property type="entry name" value="MOAA_NIFB_PQQE"/>
    <property type="match status" value="1"/>
</dbReference>
<dbReference type="EC" id="4.1.99.22" evidence="2"/>
<dbReference type="PANTHER" id="PTHR22960">
    <property type="entry name" value="MOLYBDOPTERIN COFACTOR SYNTHESIS PROTEIN A"/>
    <property type="match status" value="1"/>
</dbReference>
<evidence type="ECO:0000256" key="8">
    <source>
        <dbReference type="ARBA" id="ARBA00023014"/>
    </source>
</evidence>
<keyword evidence="8" id="KW-0411">Iron-sulfur</keyword>
<dbReference type="PANTHER" id="PTHR22960:SF28">
    <property type="entry name" value="GTP 3',8-CYCLASE"/>
    <property type="match status" value="1"/>
</dbReference>
<dbReference type="STRING" id="1267021.FPB0191_01967"/>
<dbReference type="InterPro" id="IPR010505">
    <property type="entry name" value="MoaA_twitch"/>
</dbReference>
<dbReference type="SMART" id="SM00729">
    <property type="entry name" value="Elp3"/>
    <property type="match status" value="1"/>
</dbReference>
<dbReference type="GO" id="GO:0046872">
    <property type="term" value="F:metal ion binding"/>
    <property type="evidence" value="ECO:0007669"/>
    <property type="project" value="UniProtKB-KW"/>
</dbReference>
<evidence type="ECO:0000256" key="7">
    <source>
        <dbReference type="ARBA" id="ARBA00023004"/>
    </source>
</evidence>
<dbReference type="CDD" id="cd01335">
    <property type="entry name" value="Radical_SAM"/>
    <property type="match status" value="1"/>
</dbReference>
<dbReference type="RefSeq" id="WP_039105688.1">
    <property type="nucleotide sequence ID" value="NZ_CP009056.1"/>
</dbReference>
<dbReference type="InterPro" id="IPR013785">
    <property type="entry name" value="Aldolase_TIM"/>
</dbReference>
<dbReference type="SUPFAM" id="SSF102114">
    <property type="entry name" value="Radical SAM enzymes"/>
    <property type="match status" value="1"/>
</dbReference>
<dbReference type="InterPro" id="IPR007197">
    <property type="entry name" value="rSAM"/>
</dbReference>
<dbReference type="KEGG" id="fpp:FPB0191_01967"/>
<dbReference type="EMBL" id="CP009056">
    <property type="protein sequence ID" value="AJA45778.1"/>
    <property type="molecule type" value="Genomic_DNA"/>
</dbReference>
<dbReference type="InterPro" id="IPR050105">
    <property type="entry name" value="MoCo_biosynth_MoaA/MoaC"/>
</dbReference>
<dbReference type="GO" id="GO:0061798">
    <property type="term" value="F:GTP 3',8'-cyclase activity"/>
    <property type="evidence" value="ECO:0007669"/>
    <property type="project" value="UniProtKB-EC"/>
</dbReference>